<comment type="caution">
    <text evidence="2">The sequence shown here is derived from an EMBL/GenBank/DDBJ whole genome shotgun (WGS) entry which is preliminary data.</text>
</comment>
<gene>
    <name evidence="2" type="ORF">SPARVUS_LOCUS8615031</name>
</gene>
<dbReference type="CDD" id="cd00063">
    <property type="entry name" value="FN3"/>
    <property type="match status" value="1"/>
</dbReference>
<dbReference type="Gene3D" id="2.60.40.10">
    <property type="entry name" value="Immunoglobulins"/>
    <property type="match status" value="1"/>
</dbReference>
<accession>A0ABN9DWL4</accession>
<evidence type="ECO:0000259" key="1">
    <source>
        <dbReference type="PROSITE" id="PS50853"/>
    </source>
</evidence>
<sequence>IPLSSSPASSGPHLLYHPGFLLTLQAPWTDSLPASFCSFSDLGSAVTRTLSLSQHGLLPLFFPLCSLLLHSPSCPSSLTVLLPPPPAPDAPVIDTQRTYAYDQIYLSWRLPQDSAPAWHYTVEYRKTDPKHKTLKLWQRREEIWGLSTVLEGPDIDSVYVLRVRGYNKAGYGEYSEDIYLHHSTLPSRYSSPTPGTAHPLQVQLTRSRYSSPAPGTAHLL</sequence>
<proteinExistence type="predicted"/>
<name>A0ABN9DWL4_9NEOB</name>
<dbReference type="Proteomes" id="UP001162483">
    <property type="component" value="Unassembled WGS sequence"/>
</dbReference>
<dbReference type="InterPro" id="IPR036116">
    <property type="entry name" value="FN3_sf"/>
</dbReference>
<feature type="non-terminal residue" evidence="2">
    <location>
        <position position="1"/>
    </location>
</feature>
<evidence type="ECO:0000313" key="2">
    <source>
        <dbReference type="EMBL" id="CAI9577045.1"/>
    </source>
</evidence>
<dbReference type="InterPro" id="IPR050617">
    <property type="entry name" value="E3_ligase_FN3/SPRY"/>
</dbReference>
<dbReference type="PANTHER" id="PTHR24099">
    <property type="entry name" value="E3 UBIQUITIN-PROTEIN LIGASE TRIM36-RELATED"/>
    <property type="match status" value="1"/>
</dbReference>
<dbReference type="PROSITE" id="PS50853">
    <property type="entry name" value="FN3"/>
    <property type="match status" value="1"/>
</dbReference>
<dbReference type="SMART" id="SM00060">
    <property type="entry name" value="FN3"/>
    <property type="match status" value="1"/>
</dbReference>
<evidence type="ECO:0000313" key="3">
    <source>
        <dbReference type="Proteomes" id="UP001162483"/>
    </source>
</evidence>
<dbReference type="SUPFAM" id="SSF49265">
    <property type="entry name" value="Fibronectin type III"/>
    <property type="match status" value="1"/>
</dbReference>
<reference evidence="2" key="1">
    <citation type="submission" date="2023-05" db="EMBL/GenBank/DDBJ databases">
        <authorList>
            <person name="Stuckert A."/>
        </authorList>
    </citation>
    <scope>NUCLEOTIDE SEQUENCE</scope>
</reference>
<dbReference type="EMBL" id="CATNWA010014885">
    <property type="protein sequence ID" value="CAI9577045.1"/>
    <property type="molecule type" value="Genomic_DNA"/>
</dbReference>
<dbReference type="PANTHER" id="PTHR24099:SF20">
    <property type="entry name" value="TRIPARTITE MOTIF-CONTAINING PROTEIN 46"/>
    <property type="match status" value="1"/>
</dbReference>
<dbReference type="Pfam" id="PF00041">
    <property type="entry name" value="fn3"/>
    <property type="match status" value="1"/>
</dbReference>
<feature type="domain" description="Fibronectin type-III" evidence="1">
    <location>
        <begin position="87"/>
        <end position="187"/>
    </location>
</feature>
<protein>
    <recommendedName>
        <fullName evidence="1">Fibronectin type-III domain-containing protein</fullName>
    </recommendedName>
</protein>
<dbReference type="InterPro" id="IPR013783">
    <property type="entry name" value="Ig-like_fold"/>
</dbReference>
<keyword evidence="3" id="KW-1185">Reference proteome</keyword>
<dbReference type="InterPro" id="IPR003961">
    <property type="entry name" value="FN3_dom"/>
</dbReference>
<organism evidence="2 3">
    <name type="scientific">Staurois parvus</name>
    <dbReference type="NCBI Taxonomy" id="386267"/>
    <lineage>
        <taxon>Eukaryota</taxon>
        <taxon>Metazoa</taxon>
        <taxon>Chordata</taxon>
        <taxon>Craniata</taxon>
        <taxon>Vertebrata</taxon>
        <taxon>Euteleostomi</taxon>
        <taxon>Amphibia</taxon>
        <taxon>Batrachia</taxon>
        <taxon>Anura</taxon>
        <taxon>Neobatrachia</taxon>
        <taxon>Ranoidea</taxon>
        <taxon>Ranidae</taxon>
        <taxon>Staurois</taxon>
    </lineage>
</organism>